<accession>A0A831WBR7</accession>
<dbReference type="AlphaFoldDB" id="A0A831WBR7"/>
<dbReference type="Gene3D" id="2.50.20.10">
    <property type="entry name" value="Lipoprotein localisation LolA/LolB/LppX"/>
    <property type="match status" value="1"/>
</dbReference>
<evidence type="ECO:0000313" key="2">
    <source>
        <dbReference type="EMBL" id="HEC06740.1"/>
    </source>
</evidence>
<proteinExistence type="predicted"/>
<organism evidence="2">
    <name type="scientific">Thiolapillus brandeum</name>
    <dbReference type="NCBI Taxonomy" id="1076588"/>
    <lineage>
        <taxon>Bacteria</taxon>
        <taxon>Pseudomonadati</taxon>
        <taxon>Pseudomonadota</taxon>
        <taxon>Gammaproteobacteria</taxon>
        <taxon>Chromatiales</taxon>
        <taxon>Sedimenticolaceae</taxon>
        <taxon>Thiolapillus</taxon>
    </lineage>
</organism>
<keyword evidence="2" id="KW-0449">Lipoprotein</keyword>
<reference evidence="2" key="1">
    <citation type="journal article" date="2020" name="mSystems">
        <title>Genome- and Community-Level Interaction Insights into Carbon Utilization and Element Cycling Functions of Hydrothermarchaeota in Hydrothermal Sediment.</title>
        <authorList>
            <person name="Zhou Z."/>
            <person name="Liu Y."/>
            <person name="Xu W."/>
            <person name="Pan J."/>
            <person name="Luo Z.H."/>
            <person name="Li M."/>
        </authorList>
    </citation>
    <scope>NUCLEOTIDE SEQUENCE [LARGE SCALE GENOMIC DNA]</scope>
    <source>
        <strain evidence="2">HyVt-458</strain>
    </source>
</reference>
<evidence type="ECO:0000256" key="1">
    <source>
        <dbReference type="SAM" id="SignalP"/>
    </source>
</evidence>
<keyword evidence="1" id="KW-0732">Signal</keyword>
<name>A0A831WBR7_9GAMM</name>
<gene>
    <name evidence="2" type="ORF">ENJ12_07805</name>
</gene>
<feature type="non-terminal residue" evidence="2">
    <location>
        <position position="191"/>
    </location>
</feature>
<dbReference type="EMBL" id="DRLF01000274">
    <property type="protein sequence ID" value="HEC06740.1"/>
    <property type="molecule type" value="Genomic_DNA"/>
</dbReference>
<feature type="chain" id="PRO_5032966440" evidence="1">
    <location>
        <begin position="22"/>
        <end position="191"/>
    </location>
</feature>
<comment type="caution">
    <text evidence="2">The sequence shown here is derived from an EMBL/GenBank/DDBJ whole genome shotgun (WGS) entry which is preliminary data.</text>
</comment>
<feature type="signal peptide" evidence="1">
    <location>
        <begin position="1"/>
        <end position="21"/>
    </location>
</feature>
<sequence>MPAGAEIRLLLFLLLPVTVTAATPGERARQIAGEVYFVNHFFAVDNISYGSKRKPMELINLPAGGKAQRYRLERHLNNVYDKGDIRARDLVIFRSGKLRSTGILVDIYRDRKRPLSFAIWLPALRKIRRHAEPDPADIWGGSIFTYGDIYLRRPEDENHTLLGKIRFPGCLGMLDPAPDGLEPSCEARGKE</sequence>
<protein>
    <submittedName>
        <fullName evidence="2">Outer membrane lipoprotein-sorting protein</fullName>
    </submittedName>
</protein>
<dbReference type="Proteomes" id="UP000886339">
    <property type="component" value="Unassembled WGS sequence"/>
</dbReference>